<dbReference type="PANTHER" id="PTHR47186">
    <property type="entry name" value="LEUCINE-RICH REPEAT-CONTAINING PROTEIN 57"/>
    <property type="match status" value="1"/>
</dbReference>
<evidence type="ECO:0000313" key="3">
    <source>
        <dbReference type="Proteomes" id="UP000324897"/>
    </source>
</evidence>
<organism evidence="2 3">
    <name type="scientific">Eragrostis curvula</name>
    <name type="common">weeping love grass</name>
    <dbReference type="NCBI Taxonomy" id="38414"/>
    <lineage>
        <taxon>Eukaryota</taxon>
        <taxon>Viridiplantae</taxon>
        <taxon>Streptophyta</taxon>
        <taxon>Embryophyta</taxon>
        <taxon>Tracheophyta</taxon>
        <taxon>Spermatophyta</taxon>
        <taxon>Magnoliopsida</taxon>
        <taxon>Liliopsida</taxon>
        <taxon>Poales</taxon>
        <taxon>Poaceae</taxon>
        <taxon>PACMAD clade</taxon>
        <taxon>Chloridoideae</taxon>
        <taxon>Eragrostideae</taxon>
        <taxon>Eragrostidinae</taxon>
        <taxon>Eragrostis</taxon>
    </lineage>
</organism>
<protein>
    <recommendedName>
        <fullName evidence="1">R13L1/DRL21-like LRR repeat region domain-containing protein</fullName>
    </recommendedName>
</protein>
<dbReference type="PANTHER" id="PTHR47186:SF3">
    <property type="entry name" value="OS09G0267800 PROTEIN"/>
    <property type="match status" value="1"/>
</dbReference>
<comment type="caution">
    <text evidence="2">The sequence shown here is derived from an EMBL/GenBank/DDBJ whole genome shotgun (WGS) entry which is preliminary data.</text>
</comment>
<dbReference type="OrthoDB" id="754054at2759"/>
<gene>
    <name evidence="2" type="ORF">EJB05_12227</name>
</gene>
<sequence>MNRLDSLLYLYAEADTVSLIHGIGQLKNLQGLEEFACSENDGHKITELKDLNKLTGHLCISQLDKVTPATDASDAKLSDKKYIQKLVLKWRPQSSRSHDYCMQTLSHLKPNENLVELEIVCYMGAQFPAWIAVKKLDTKGNEYAISKAEDPTRSAGAAATHRLIVPFPFLFLRQVAALLTRRAAHRAVHSAISRSCRRPPLPAAEQ</sequence>
<evidence type="ECO:0000259" key="1">
    <source>
        <dbReference type="Pfam" id="PF25019"/>
    </source>
</evidence>
<reference evidence="2 3" key="1">
    <citation type="journal article" date="2019" name="Sci. Rep.">
        <title>A high-quality genome of Eragrostis curvula grass provides insights into Poaceae evolution and supports new strategies to enhance forage quality.</title>
        <authorList>
            <person name="Carballo J."/>
            <person name="Santos B.A.C.M."/>
            <person name="Zappacosta D."/>
            <person name="Garbus I."/>
            <person name="Selva J.P."/>
            <person name="Gallo C.A."/>
            <person name="Diaz A."/>
            <person name="Albertini E."/>
            <person name="Caccamo M."/>
            <person name="Echenique V."/>
        </authorList>
    </citation>
    <scope>NUCLEOTIDE SEQUENCE [LARGE SCALE GENOMIC DNA]</scope>
    <source>
        <strain evidence="3">cv. Victoria</strain>
        <tissue evidence="2">Leaf</tissue>
    </source>
</reference>
<evidence type="ECO:0000313" key="2">
    <source>
        <dbReference type="EMBL" id="TVU38835.1"/>
    </source>
</evidence>
<dbReference type="AlphaFoldDB" id="A0A5J9VTG1"/>
<proteinExistence type="predicted"/>
<dbReference type="InterPro" id="IPR056789">
    <property type="entry name" value="LRR_R13L1-DRL21"/>
</dbReference>
<dbReference type="EMBL" id="RWGY01000007">
    <property type="protein sequence ID" value="TVU38835.1"/>
    <property type="molecule type" value="Genomic_DNA"/>
</dbReference>
<feature type="domain" description="R13L1/DRL21-like LRR repeat region" evidence="1">
    <location>
        <begin position="45"/>
        <end position="134"/>
    </location>
</feature>
<name>A0A5J9VTG1_9POAL</name>
<feature type="non-terminal residue" evidence="2">
    <location>
        <position position="1"/>
    </location>
</feature>
<dbReference type="Pfam" id="PF25019">
    <property type="entry name" value="LRR_R13L1-DRL21"/>
    <property type="match status" value="1"/>
</dbReference>
<keyword evidence="3" id="KW-1185">Reference proteome</keyword>
<dbReference type="Proteomes" id="UP000324897">
    <property type="component" value="Chromosome 4"/>
</dbReference>
<dbReference type="Gramene" id="TVU38835">
    <property type="protein sequence ID" value="TVU38835"/>
    <property type="gene ID" value="EJB05_12227"/>
</dbReference>
<accession>A0A5J9VTG1</accession>